<evidence type="ECO:0000256" key="2">
    <source>
        <dbReference type="ARBA" id="ARBA00023002"/>
    </source>
</evidence>
<keyword evidence="2" id="KW-0560">Oxidoreductase</keyword>
<protein>
    <submittedName>
        <fullName evidence="4">CSON008951 protein</fullName>
    </submittedName>
</protein>
<gene>
    <name evidence="4" type="primary">CSON008951</name>
</gene>
<sequence>MKVIHGSVKIRSYTKVDPNIDPLDVQIGQRFEVIKADTKILSSSSPAACLTPNDNNFHEIQAVEGNAAFFDVLSPPYNDDTRVCSFYRRVLSNVGGVEKLFLEKIPAPYSYYCDNVPFELPENDAREII</sequence>
<evidence type="ECO:0000313" key="5">
    <source>
        <dbReference type="EMBL" id="SSX35012.1"/>
    </source>
</evidence>
<proteinExistence type="predicted"/>
<evidence type="ECO:0000256" key="3">
    <source>
        <dbReference type="ARBA" id="ARBA00023004"/>
    </source>
</evidence>
<dbReference type="InterPro" id="IPR012864">
    <property type="entry name" value="PCO/ADO"/>
</dbReference>
<name>A0A336LPP8_CULSO</name>
<dbReference type="EMBL" id="UFQS01003453">
    <property type="protein sequence ID" value="SSX15652.1"/>
    <property type="molecule type" value="Genomic_DNA"/>
</dbReference>
<organism evidence="4">
    <name type="scientific">Culicoides sonorensis</name>
    <name type="common">Biting midge</name>
    <dbReference type="NCBI Taxonomy" id="179676"/>
    <lineage>
        <taxon>Eukaryota</taxon>
        <taxon>Metazoa</taxon>
        <taxon>Ecdysozoa</taxon>
        <taxon>Arthropoda</taxon>
        <taxon>Hexapoda</taxon>
        <taxon>Insecta</taxon>
        <taxon>Pterygota</taxon>
        <taxon>Neoptera</taxon>
        <taxon>Endopterygota</taxon>
        <taxon>Diptera</taxon>
        <taxon>Nematocera</taxon>
        <taxon>Chironomoidea</taxon>
        <taxon>Ceratopogonidae</taxon>
        <taxon>Ceratopogoninae</taxon>
        <taxon>Culicoides</taxon>
        <taxon>Monoculicoides</taxon>
    </lineage>
</organism>
<keyword evidence="3" id="KW-0408">Iron</keyword>
<dbReference type="AlphaFoldDB" id="A0A336LPP8"/>
<dbReference type="SUPFAM" id="SSF51182">
    <property type="entry name" value="RmlC-like cupins"/>
    <property type="match status" value="1"/>
</dbReference>
<evidence type="ECO:0000313" key="4">
    <source>
        <dbReference type="EMBL" id="SSX15652.1"/>
    </source>
</evidence>
<reference evidence="5" key="2">
    <citation type="submission" date="2018-07" db="EMBL/GenBank/DDBJ databases">
        <authorList>
            <person name="Quirk P.G."/>
            <person name="Krulwich T.A."/>
        </authorList>
    </citation>
    <scope>NUCLEOTIDE SEQUENCE</scope>
</reference>
<dbReference type="GO" id="GO:0046872">
    <property type="term" value="F:metal ion binding"/>
    <property type="evidence" value="ECO:0007669"/>
    <property type="project" value="UniProtKB-KW"/>
</dbReference>
<reference evidence="4" key="1">
    <citation type="submission" date="2018-04" db="EMBL/GenBank/DDBJ databases">
        <authorList>
            <person name="Go L.Y."/>
            <person name="Mitchell J.A."/>
        </authorList>
    </citation>
    <scope>NUCLEOTIDE SEQUENCE</scope>
    <source>
        <tissue evidence="4">Whole organism</tissue>
    </source>
</reference>
<dbReference type="EMBL" id="UFQT01003453">
    <property type="protein sequence ID" value="SSX35012.1"/>
    <property type="molecule type" value="Genomic_DNA"/>
</dbReference>
<accession>A0A336LPP8</accession>
<dbReference type="VEuPathDB" id="VectorBase:CSON008951"/>
<evidence type="ECO:0000256" key="1">
    <source>
        <dbReference type="ARBA" id="ARBA00022723"/>
    </source>
</evidence>
<dbReference type="GO" id="GO:0016702">
    <property type="term" value="F:oxidoreductase activity, acting on single donors with incorporation of molecular oxygen, incorporation of two atoms of oxygen"/>
    <property type="evidence" value="ECO:0007669"/>
    <property type="project" value="InterPro"/>
</dbReference>
<keyword evidence="1" id="KW-0479">Metal-binding</keyword>
<dbReference type="Pfam" id="PF07847">
    <property type="entry name" value="PCO_ADO"/>
    <property type="match status" value="1"/>
</dbReference>
<dbReference type="InterPro" id="IPR011051">
    <property type="entry name" value="RmlC_Cupin_sf"/>
</dbReference>